<protein>
    <submittedName>
        <fullName evidence="1">Formate dehydrogenase accessory sulfurtransferase FdhD</fullName>
    </submittedName>
</protein>
<evidence type="ECO:0000313" key="2">
    <source>
        <dbReference type="Proteomes" id="UP000616151"/>
    </source>
</evidence>
<reference evidence="1" key="1">
    <citation type="submission" date="2021-01" db="EMBL/GenBank/DDBJ databases">
        <authorList>
            <person name="Sun Q."/>
        </authorList>
    </citation>
    <scope>NUCLEOTIDE SEQUENCE</scope>
    <source>
        <strain evidence="1">YIM B02566</strain>
    </source>
</reference>
<keyword evidence="2" id="KW-1185">Reference proteome</keyword>
<dbReference type="Proteomes" id="UP000616151">
    <property type="component" value="Unassembled WGS sequence"/>
</dbReference>
<name>A0ACC5R983_9HYPH</name>
<evidence type="ECO:0000313" key="1">
    <source>
        <dbReference type="EMBL" id="MBK1869218.1"/>
    </source>
</evidence>
<proteinExistence type="predicted"/>
<sequence length="267" mass="28352">MTARPDPSWAAEPATSRPAEGRHYRADGTSAGLVWQLPEEVPVAIMHNSVSTAVMMATPADLEDFGVGFSLSEGFVTDQTAIRNVVAFRVDNGFVADIAVDEAALKARSLRALEGRSGCGLCGVEDISDVVKPTAPVTPGFTLDPAAVLRAFAEFPAHQPMNRLNHSVHAAAWVAPDGRILLAREDIGRHNALDKLLGAIVRRNLDKQAGFVAMTSRCSFELVQKCAQMGIAHLVTISAPTSLALHLAQQAGITLASRAPDGIVCFH</sequence>
<accession>A0ACC5R983</accession>
<gene>
    <name evidence="1" type="primary">fdhD</name>
    <name evidence="1" type="ORF">JHL16_22855</name>
</gene>
<comment type="caution">
    <text evidence="1">The sequence shown here is derived from an EMBL/GenBank/DDBJ whole genome shotgun (WGS) entry which is preliminary data.</text>
</comment>
<organism evidence="1 2">
    <name type="scientific">Taklimakanibacter albus</name>
    <dbReference type="NCBI Taxonomy" id="2800327"/>
    <lineage>
        <taxon>Bacteria</taxon>
        <taxon>Pseudomonadati</taxon>
        <taxon>Pseudomonadota</taxon>
        <taxon>Alphaproteobacteria</taxon>
        <taxon>Hyphomicrobiales</taxon>
        <taxon>Aestuariivirgaceae</taxon>
        <taxon>Taklimakanibacter</taxon>
    </lineage>
</organism>
<dbReference type="EMBL" id="JAENHL010000007">
    <property type="protein sequence ID" value="MBK1869218.1"/>
    <property type="molecule type" value="Genomic_DNA"/>
</dbReference>